<accession>A0AAV7VW92</accession>
<name>A0AAV7VW92_PLEWA</name>
<comment type="caution">
    <text evidence="2">The sequence shown here is derived from an EMBL/GenBank/DDBJ whole genome shotgun (WGS) entry which is preliminary data.</text>
</comment>
<evidence type="ECO:0000256" key="1">
    <source>
        <dbReference type="SAM" id="MobiDB-lite"/>
    </source>
</evidence>
<proteinExistence type="predicted"/>
<dbReference type="AlphaFoldDB" id="A0AAV7VW92"/>
<dbReference type="Proteomes" id="UP001066276">
    <property type="component" value="Chromosome 1_2"/>
</dbReference>
<keyword evidence="3" id="KW-1185">Reference proteome</keyword>
<reference evidence="2" key="1">
    <citation type="journal article" date="2022" name="bioRxiv">
        <title>Sequencing and chromosome-scale assembly of the giantPleurodeles waltlgenome.</title>
        <authorList>
            <person name="Brown T."/>
            <person name="Elewa A."/>
            <person name="Iarovenko S."/>
            <person name="Subramanian E."/>
            <person name="Araus A.J."/>
            <person name="Petzold A."/>
            <person name="Susuki M."/>
            <person name="Suzuki K.-i.T."/>
            <person name="Hayashi T."/>
            <person name="Toyoda A."/>
            <person name="Oliveira C."/>
            <person name="Osipova E."/>
            <person name="Leigh N.D."/>
            <person name="Simon A."/>
            <person name="Yun M.H."/>
        </authorList>
    </citation>
    <scope>NUCLEOTIDE SEQUENCE</scope>
    <source>
        <strain evidence="2">20211129_DDA</strain>
        <tissue evidence="2">Liver</tissue>
    </source>
</reference>
<organism evidence="2 3">
    <name type="scientific">Pleurodeles waltl</name>
    <name type="common">Iberian ribbed newt</name>
    <dbReference type="NCBI Taxonomy" id="8319"/>
    <lineage>
        <taxon>Eukaryota</taxon>
        <taxon>Metazoa</taxon>
        <taxon>Chordata</taxon>
        <taxon>Craniata</taxon>
        <taxon>Vertebrata</taxon>
        <taxon>Euteleostomi</taxon>
        <taxon>Amphibia</taxon>
        <taxon>Batrachia</taxon>
        <taxon>Caudata</taxon>
        <taxon>Salamandroidea</taxon>
        <taxon>Salamandridae</taxon>
        <taxon>Pleurodelinae</taxon>
        <taxon>Pleurodeles</taxon>
    </lineage>
</organism>
<protein>
    <submittedName>
        <fullName evidence="2">Uncharacterized protein</fullName>
    </submittedName>
</protein>
<feature type="region of interest" description="Disordered" evidence="1">
    <location>
        <begin position="1"/>
        <end position="23"/>
    </location>
</feature>
<gene>
    <name evidence="2" type="ORF">NDU88_000041</name>
</gene>
<evidence type="ECO:0000313" key="3">
    <source>
        <dbReference type="Proteomes" id="UP001066276"/>
    </source>
</evidence>
<sequence length="166" mass="17649">MLNSAASDPVRKSTRASGPEVSWCHTTHQGKTVKSWAWSGARIVAEGRWQGVAVAFCWASRLIPPTARQGWPVQSGIGSEWLDHRRPGVVLRCLEAPVNRGSRAPWRHSAAGLACGGPTEGHGSSHAQDCGLFALPGGTAAACPIKKAWRRAYTRSDCGRVVSAVA</sequence>
<dbReference type="EMBL" id="JANPWB010000002">
    <property type="protein sequence ID" value="KAJ1204596.1"/>
    <property type="molecule type" value="Genomic_DNA"/>
</dbReference>
<evidence type="ECO:0000313" key="2">
    <source>
        <dbReference type="EMBL" id="KAJ1204596.1"/>
    </source>
</evidence>